<keyword evidence="2" id="KW-1185">Reference proteome</keyword>
<sequence>MTHDVTTEVLELINTGHTVKEMINDVPGLRISQSYGKYEVTTSNMWAMFYRYHRNTTAKDKTMTIQLRQAVEALDLRQLNLRDMIELARRHGVMTSKVAEFIEQYHPENTH</sequence>
<dbReference type="RefSeq" id="WP_043056653.1">
    <property type="nucleotide sequence ID" value="NZ_LXEY01000003.1"/>
</dbReference>
<name>A0A1B7M3F8_9MICC</name>
<proteinExistence type="predicted"/>
<organism evidence="1 2">
    <name type="scientific">Enteractinococcus helveticum</name>
    <dbReference type="NCBI Taxonomy" id="1837282"/>
    <lineage>
        <taxon>Bacteria</taxon>
        <taxon>Bacillati</taxon>
        <taxon>Actinomycetota</taxon>
        <taxon>Actinomycetes</taxon>
        <taxon>Micrococcales</taxon>
        <taxon>Micrococcaceae</taxon>
    </lineage>
</organism>
<reference evidence="1 2" key="1">
    <citation type="submission" date="2016-04" db="EMBL/GenBank/DDBJ databases">
        <title>First whole genome shotgun sequence of the bacterium Enteractinococcus sp. strain UASWS1574.</title>
        <authorList>
            <person name="Crovadore J."/>
            <person name="Chablais R."/>
            <person name="Lefort F."/>
        </authorList>
    </citation>
    <scope>NUCLEOTIDE SEQUENCE [LARGE SCALE GENOMIC DNA]</scope>
    <source>
        <strain evidence="1 2">UASWS1574</strain>
    </source>
</reference>
<gene>
    <name evidence="1" type="ORF">A6F49_02950</name>
</gene>
<evidence type="ECO:0000313" key="1">
    <source>
        <dbReference type="EMBL" id="OAV63127.1"/>
    </source>
</evidence>
<evidence type="ECO:0000313" key="2">
    <source>
        <dbReference type="Proteomes" id="UP000078292"/>
    </source>
</evidence>
<dbReference type="Proteomes" id="UP000078292">
    <property type="component" value="Unassembled WGS sequence"/>
</dbReference>
<protein>
    <submittedName>
        <fullName evidence="1">Uncharacterized protein</fullName>
    </submittedName>
</protein>
<accession>A0A1B7M3F8</accession>
<dbReference type="AlphaFoldDB" id="A0A1B7M3F8"/>
<comment type="caution">
    <text evidence="1">The sequence shown here is derived from an EMBL/GenBank/DDBJ whole genome shotgun (WGS) entry which is preliminary data.</text>
</comment>
<dbReference type="EMBL" id="LXEY01000003">
    <property type="protein sequence ID" value="OAV63127.1"/>
    <property type="molecule type" value="Genomic_DNA"/>
</dbReference>